<dbReference type="SMART" id="SM00871">
    <property type="entry name" value="AraC_E_bind"/>
    <property type="match status" value="1"/>
</dbReference>
<dbReference type="Proteomes" id="UP000664701">
    <property type="component" value="Chromosome"/>
</dbReference>
<reference evidence="2 3" key="1">
    <citation type="submission" date="2024-03" db="EMBL/GenBank/DDBJ databases">
        <title>The Genome Sequence of Enterococcus sp. DIV2402.</title>
        <authorList>
            <consortium name="The Broad Institute Genomics Platform"/>
            <consortium name="The Broad Institute Microbial Omics Core"/>
            <consortium name="The Broad Institute Genomic Center for Infectious Diseases"/>
            <person name="Earl A."/>
            <person name="Manson A."/>
            <person name="Gilmore M."/>
            <person name="Schwartman J."/>
            <person name="Shea T."/>
            <person name="Abouelleil A."/>
            <person name="Cao P."/>
            <person name="Chapman S."/>
            <person name="Cusick C."/>
            <person name="Young S."/>
            <person name="Neafsey D."/>
            <person name="Nusbaum C."/>
            <person name="Birren B."/>
        </authorList>
    </citation>
    <scope>NUCLEOTIDE SEQUENCE [LARGE SCALE GENOMIC DNA]</scope>
    <source>
        <strain evidence="2 3">DIV2402</strain>
    </source>
</reference>
<gene>
    <name evidence="2" type="ORF">DOK78_001432</name>
</gene>
<feature type="domain" description="AraC effector-binding" evidence="1">
    <location>
        <begin position="4"/>
        <end position="159"/>
    </location>
</feature>
<evidence type="ECO:0000313" key="3">
    <source>
        <dbReference type="Proteomes" id="UP000664701"/>
    </source>
</evidence>
<sequence length="161" mass="18859">MELGEVIRKRLPEFAVIGKEGRGLATEAASWVPELWELANRDFEELAEAANEWEVDSVNLWGLMSDTKRWLDPWQEEGRYLAGMQLPHEVKQPHDWQRWLIPAMEYLVVKTNEANLEMMTEKMFEEILPQENAELVAAIQEHYLPSFEPGEVELYFPIKML</sequence>
<dbReference type="RefSeq" id="WP_207941015.1">
    <property type="nucleotide sequence ID" value="NZ_CP147251.1"/>
</dbReference>
<dbReference type="InterPro" id="IPR011256">
    <property type="entry name" value="Reg_factor_effector_dom_sf"/>
</dbReference>
<keyword evidence="3" id="KW-1185">Reference proteome</keyword>
<dbReference type="EMBL" id="CP147251">
    <property type="protein sequence ID" value="WYJ76796.1"/>
    <property type="molecule type" value="Genomic_DNA"/>
</dbReference>
<proteinExistence type="predicted"/>
<dbReference type="Gene3D" id="3.20.80.10">
    <property type="entry name" value="Regulatory factor, effector binding domain"/>
    <property type="match status" value="1"/>
</dbReference>
<dbReference type="SUPFAM" id="SSF55136">
    <property type="entry name" value="Probable bacterial effector-binding domain"/>
    <property type="match status" value="1"/>
</dbReference>
<protein>
    <recommendedName>
        <fullName evidence="1">AraC effector-binding domain-containing protein</fullName>
    </recommendedName>
</protein>
<name>A0ABZ2SNS0_9ENTE</name>
<accession>A0ABZ2SNS0</accession>
<evidence type="ECO:0000259" key="1">
    <source>
        <dbReference type="SMART" id="SM00871"/>
    </source>
</evidence>
<dbReference type="InterPro" id="IPR029442">
    <property type="entry name" value="GyrI-like"/>
</dbReference>
<dbReference type="InterPro" id="IPR010499">
    <property type="entry name" value="AraC_E-bd"/>
</dbReference>
<evidence type="ECO:0000313" key="2">
    <source>
        <dbReference type="EMBL" id="WYJ76796.1"/>
    </source>
</evidence>
<dbReference type="Pfam" id="PF06445">
    <property type="entry name" value="GyrI-like"/>
    <property type="match status" value="1"/>
</dbReference>
<organism evidence="2 3">
    <name type="scientific">Candidatus Enterococcus lowellii</name>
    <dbReference type="NCBI Taxonomy" id="2230877"/>
    <lineage>
        <taxon>Bacteria</taxon>
        <taxon>Bacillati</taxon>
        <taxon>Bacillota</taxon>
        <taxon>Bacilli</taxon>
        <taxon>Lactobacillales</taxon>
        <taxon>Enterococcaceae</taxon>
        <taxon>Enterococcus</taxon>
    </lineage>
</organism>